<evidence type="ECO:0000259" key="6">
    <source>
        <dbReference type="PROSITE" id="PS51194"/>
    </source>
</evidence>
<organism evidence="7 8">
    <name type="scientific">Paraglomus brasilianum</name>
    <dbReference type="NCBI Taxonomy" id="144538"/>
    <lineage>
        <taxon>Eukaryota</taxon>
        <taxon>Fungi</taxon>
        <taxon>Fungi incertae sedis</taxon>
        <taxon>Mucoromycota</taxon>
        <taxon>Glomeromycotina</taxon>
        <taxon>Glomeromycetes</taxon>
        <taxon>Paraglomerales</taxon>
        <taxon>Paraglomeraceae</taxon>
        <taxon>Paraglomus</taxon>
    </lineage>
</organism>
<dbReference type="EMBL" id="CAJVPI010000770">
    <property type="protein sequence ID" value="CAG8570605.1"/>
    <property type="molecule type" value="Genomic_DNA"/>
</dbReference>
<dbReference type="Pfam" id="PF00270">
    <property type="entry name" value="DEAD"/>
    <property type="match status" value="1"/>
</dbReference>
<dbReference type="Proteomes" id="UP000789739">
    <property type="component" value="Unassembled WGS sequence"/>
</dbReference>
<keyword evidence="1" id="KW-0547">Nucleotide-binding</keyword>
<dbReference type="InterPro" id="IPR014001">
    <property type="entry name" value="Helicase_ATP-bd"/>
</dbReference>
<dbReference type="GO" id="GO:0016787">
    <property type="term" value="F:hydrolase activity"/>
    <property type="evidence" value="ECO:0007669"/>
    <property type="project" value="UniProtKB-KW"/>
</dbReference>
<keyword evidence="8" id="KW-1185">Reference proteome</keyword>
<dbReference type="SMART" id="SM00487">
    <property type="entry name" value="DEXDc"/>
    <property type="match status" value="1"/>
</dbReference>
<gene>
    <name evidence="7" type="ORF">PBRASI_LOCUS6079</name>
</gene>
<keyword evidence="2" id="KW-0378">Hydrolase</keyword>
<dbReference type="GO" id="GO:0003723">
    <property type="term" value="F:RNA binding"/>
    <property type="evidence" value="ECO:0007669"/>
    <property type="project" value="TreeGrafter"/>
</dbReference>
<feature type="region of interest" description="Disordered" evidence="4">
    <location>
        <begin position="1"/>
        <end position="27"/>
    </location>
</feature>
<dbReference type="CDD" id="cd17917">
    <property type="entry name" value="DEXHc_RHA-like"/>
    <property type="match status" value="1"/>
</dbReference>
<protein>
    <submittedName>
        <fullName evidence="7">575_t:CDS:1</fullName>
    </submittedName>
</protein>
<feature type="region of interest" description="Disordered" evidence="4">
    <location>
        <begin position="875"/>
        <end position="899"/>
    </location>
</feature>
<dbReference type="SUPFAM" id="SSF52540">
    <property type="entry name" value="P-loop containing nucleoside triphosphate hydrolases"/>
    <property type="match status" value="1"/>
</dbReference>
<dbReference type="PANTHER" id="PTHR18934:SF113">
    <property type="entry name" value="ATP-DEPENDENT RNA HELICASE TDRD9"/>
    <property type="match status" value="1"/>
</dbReference>
<dbReference type="InterPro" id="IPR002464">
    <property type="entry name" value="DNA/RNA_helicase_DEAH_CS"/>
</dbReference>
<dbReference type="PROSITE" id="PS51194">
    <property type="entry name" value="HELICASE_CTER"/>
    <property type="match status" value="1"/>
</dbReference>
<keyword evidence="3" id="KW-0067">ATP-binding</keyword>
<name>A0A9N9BNV1_9GLOM</name>
<evidence type="ECO:0000256" key="1">
    <source>
        <dbReference type="ARBA" id="ARBA00022741"/>
    </source>
</evidence>
<dbReference type="GO" id="GO:0005524">
    <property type="term" value="F:ATP binding"/>
    <property type="evidence" value="ECO:0007669"/>
    <property type="project" value="UniProtKB-KW"/>
</dbReference>
<dbReference type="PROSITE" id="PS51192">
    <property type="entry name" value="HELICASE_ATP_BIND_1"/>
    <property type="match status" value="1"/>
</dbReference>
<reference evidence="7" key="1">
    <citation type="submission" date="2021-06" db="EMBL/GenBank/DDBJ databases">
        <authorList>
            <person name="Kallberg Y."/>
            <person name="Tangrot J."/>
            <person name="Rosling A."/>
        </authorList>
    </citation>
    <scope>NUCLEOTIDE SEQUENCE</scope>
    <source>
        <strain evidence="7">BR232B</strain>
    </source>
</reference>
<evidence type="ECO:0000259" key="5">
    <source>
        <dbReference type="PROSITE" id="PS51192"/>
    </source>
</evidence>
<dbReference type="CDD" id="cd18791">
    <property type="entry name" value="SF2_C_RHA"/>
    <property type="match status" value="1"/>
</dbReference>
<dbReference type="Gene3D" id="1.20.120.1080">
    <property type="match status" value="1"/>
</dbReference>
<dbReference type="Pfam" id="PF00271">
    <property type="entry name" value="Helicase_C"/>
    <property type="match status" value="1"/>
</dbReference>
<evidence type="ECO:0000313" key="8">
    <source>
        <dbReference type="Proteomes" id="UP000789739"/>
    </source>
</evidence>
<evidence type="ECO:0000256" key="2">
    <source>
        <dbReference type="ARBA" id="ARBA00022801"/>
    </source>
</evidence>
<feature type="domain" description="Helicase ATP-binding" evidence="5">
    <location>
        <begin position="217"/>
        <end position="361"/>
    </location>
</feature>
<dbReference type="Gene3D" id="3.40.50.300">
    <property type="entry name" value="P-loop containing nucleotide triphosphate hydrolases"/>
    <property type="match status" value="2"/>
</dbReference>
<evidence type="ECO:0000256" key="4">
    <source>
        <dbReference type="SAM" id="MobiDB-lite"/>
    </source>
</evidence>
<dbReference type="SMART" id="SM00490">
    <property type="entry name" value="HELICc"/>
    <property type="match status" value="1"/>
</dbReference>
<comment type="caution">
    <text evidence="7">The sequence shown here is derived from an EMBL/GenBank/DDBJ whole genome shotgun (WGS) entry which is preliminary data.</text>
</comment>
<proteinExistence type="predicted"/>
<dbReference type="OrthoDB" id="28053at2759"/>
<dbReference type="PROSITE" id="PS00690">
    <property type="entry name" value="DEAH_ATP_HELICASE"/>
    <property type="match status" value="1"/>
</dbReference>
<evidence type="ECO:0000256" key="3">
    <source>
        <dbReference type="ARBA" id="ARBA00022840"/>
    </source>
</evidence>
<dbReference type="InterPro" id="IPR027417">
    <property type="entry name" value="P-loop_NTPase"/>
</dbReference>
<feature type="domain" description="Helicase C-terminal" evidence="6">
    <location>
        <begin position="443"/>
        <end position="623"/>
    </location>
</feature>
<dbReference type="InterPro" id="IPR011545">
    <property type="entry name" value="DEAD/DEAH_box_helicase_dom"/>
</dbReference>
<dbReference type="GO" id="GO:0004386">
    <property type="term" value="F:helicase activity"/>
    <property type="evidence" value="ECO:0007669"/>
    <property type="project" value="TreeGrafter"/>
</dbReference>
<sequence length="1288" mass="146391">MCNSDDDWSRSVDTEEEESNGIISEPSDIEIIISEDAYQVSNTNVFPYVSPQKSTSSSNSPVIETLSEQCNPSLSSSDVECESDSESTCSSDSCNSNCSVDFIDFAKMVKEAAEKKSQESTKLAASNNINQEEVSERFVQLAISDNATRLDFQDKESKAIGSVANDFSTLQYAEHSASEISTSEFTYSNPLIHPPSIQMKHINRSDLPIDARRDDIVNLIRENRVVILSGSTGCGKSTQVPQFILDDCLQRNERANIICTQPRRIAATSLADRVSRERGTERHGLVGYHIGGKRGVSSSTRLRYVTTGVLLEILKSDRKLSIYSHIIMDEIHERNVDDDLMMAHLRSILGENHKLKLIIMSVSMLFWATMNVGKFAKYFRDFEVHEDDAFLEIPCIDVKARTYPVEVFYLEDVCEGLELGESYANSAMQEPQKPTLTAERRKVLVEWIIKCHSMKPYTEAFLVFLPGIAIIAELEEELIYQNEYYKQVANFEGRKYPNRLEIIKLHSTVTIDEQHLVMRRPRKRTRKVILATNIAESSITVPDVTIIFDSCLRKDISYNEISRAYSLDEQWISKDCAEQRRGRAGRVGPGLLYRFVSRSFYDKLPEERTPEIGRIPLNSLLLRSIYANLGDPRDLLARCIDPPSDDAIDLAIEDLLTIGAIFKAGESHEDKDGWIRTVSFVEYRATELGKILAQLPLDLHSGLLVRYGSIFGVSNHSIIIAAILQNRGIIVQPANMEIEIAAAFKRYHKDLPEDCPFNGGSDLISHLRAYLLWEETWNDDENVDKEKEVQWCTENFVSLYWIREVQDLVLSVRDSLAYVGIGSHPTKSDRDRIRRNRLRYSDLTGNINDDEYIEDEQDCDIEEEMDRAEQILENAAASEVQPDPDDDEEFNETKNTTSYPSKKSTIVHQISADALSVLNPELNVFDRTYQITSKSPKLKQEPDVLLVSILLLSAFHHNMLCISFDGSPRVWNTCPWNYNRNHTIEFAAQLLPPKNEVVKMLREGIGQVAKIFHPDDDPGLVHGDDLEKCYVEFTKPATCLWKHSRRKSAEELPDAVFIAQKLKTMKDAMWVNNSASINNINEDSKKIKFSGIHAQPQTQVIFKPVYHRHSRRVRPRPTSLFFPLIVDSGDDYRYTITAGRLLAVEKVSSYVAEHLTCLISPANARHTIGHVILALFGHEIEYGDDTEECCVHVNSERYPIFSGMLPKELAELIKAFRCYLQSQVHGNETLPYSRDVNTDIDIQNASADTHMNLEQQLSLKETTRLWREGNIKLEEIGELLKKTVYLIL</sequence>
<evidence type="ECO:0000313" key="7">
    <source>
        <dbReference type="EMBL" id="CAG8570605.1"/>
    </source>
</evidence>
<dbReference type="PANTHER" id="PTHR18934">
    <property type="entry name" value="ATP-DEPENDENT RNA HELICASE"/>
    <property type="match status" value="1"/>
</dbReference>
<accession>A0A9N9BNV1</accession>
<dbReference type="InterPro" id="IPR001650">
    <property type="entry name" value="Helicase_C-like"/>
</dbReference>